<dbReference type="GO" id="GO:0005788">
    <property type="term" value="C:endoplasmic reticulum lumen"/>
    <property type="evidence" value="ECO:0007669"/>
    <property type="project" value="UniProtKB-SubCell"/>
</dbReference>
<dbReference type="GO" id="GO:0006457">
    <property type="term" value="P:protein folding"/>
    <property type="evidence" value="ECO:0007669"/>
    <property type="project" value="TreeGrafter"/>
</dbReference>
<feature type="compositionally biased region" description="Low complexity" evidence="8">
    <location>
        <begin position="44"/>
        <end position="53"/>
    </location>
</feature>
<keyword evidence="7" id="KW-0676">Redox-active center</keyword>
<evidence type="ECO:0000256" key="6">
    <source>
        <dbReference type="ARBA" id="ARBA00023235"/>
    </source>
</evidence>
<evidence type="ECO:0000256" key="8">
    <source>
        <dbReference type="SAM" id="MobiDB-lite"/>
    </source>
</evidence>
<dbReference type="InterPro" id="IPR036249">
    <property type="entry name" value="Thioredoxin-like_sf"/>
</dbReference>
<keyword evidence="5" id="KW-0256">Endoplasmic reticulum</keyword>
<gene>
    <name evidence="9" type="ORF">PSHT_01213</name>
</gene>
<feature type="compositionally biased region" description="Acidic residues" evidence="8">
    <location>
        <begin position="559"/>
        <end position="572"/>
    </location>
</feature>
<comment type="similarity">
    <text evidence="3">Belongs to the protein disulfide isomerase family.</text>
</comment>
<dbReference type="VEuPathDB" id="FungiDB:PSTT_13636"/>
<evidence type="ECO:0000256" key="5">
    <source>
        <dbReference type="ARBA" id="ARBA00022824"/>
    </source>
</evidence>
<reference evidence="9 10" key="1">
    <citation type="submission" date="2017-12" db="EMBL/GenBank/DDBJ databases">
        <title>Gene loss provides genomic basis for host adaptation in cereal stripe rust fungi.</title>
        <authorList>
            <person name="Xia C."/>
        </authorList>
    </citation>
    <scope>NUCLEOTIDE SEQUENCE [LARGE SCALE GENOMIC DNA]</scope>
    <source>
        <strain evidence="9 10">93TX-2</strain>
    </source>
</reference>
<dbReference type="CDD" id="cd02981">
    <property type="entry name" value="PDI_b_family"/>
    <property type="match status" value="1"/>
</dbReference>
<dbReference type="Gene3D" id="3.40.30.10">
    <property type="entry name" value="Glutaredoxin"/>
    <property type="match status" value="3"/>
</dbReference>
<accession>A0A2S4WL81</accession>
<dbReference type="GO" id="GO:0034976">
    <property type="term" value="P:response to endoplasmic reticulum stress"/>
    <property type="evidence" value="ECO:0007669"/>
    <property type="project" value="TreeGrafter"/>
</dbReference>
<evidence type="ECO:0000313" key="10">
    <source>
        <dbReference type="Proteomes" id="UP000238274"/>
    </source>
</evidence>
<dbReference type="PANTHER" id="PTHR18929">
    <property type="entry name" value="PROTEIN DISULFIDE ISOMERASE"/>
    <property type="match status" value="1"/>
</dbReference>
<dbReference type="EC" id="5.3.4.1" evidence="4"/>
<dbReference type="EMBL" id="PKSM01000009">
    <property type="protein sequence ID" value="POW22535.1"/>
    <property type="molecule type" value="Genomic_DNA"/>
</dbReference>
<evidence type="ECO:0000313" key="9">
    <source>
        <dbReference type="EMBL" id="POW22535.1"/>
    </source>
</evidence>
<comment type="catalytic activity">
    <reaction evidence="1">
        <text>Catalyzes the rearrangement of -S-S- bonds in proteins.</text>
        <dbReference type="EC" id="5.3.4.1"/>
    </reaction>
</comment>
<evidence type="ECO:0000256" key="4">
    <source>
        <dbReference type="ARBA" id="ARBA00012723"/>
    </source>
</evidence>
<dbReference type="PANTHER" id="PTHR18929:SF132">
    <property type="entry name" value="PROTEIN DISULFIDE-ISOMERASE A3"/>
    <property type="match status" value="1"/>
</dbReference>
<organism evidence="9 10">
    <name type="scientific">Puccinia striiformis</name>
    <dbReference type="NCBI Taxonomy" id="27350"/>
    <lineage>
        <taxon>Eukaryota</taxon>
        <taxon>Fungi</taxon>
        <taxon>Dikarya</taxon>
        <taxon>Basidiomycota</taxon>
        <taxon>Pucciniomycotina</taxon>
        <taxon>Pucciniomycetes</taxon>
        <taxon>Pucciniales</taxon>
        <taxon>Pucciniaceae</taxon>
        <taxon>Puccinia</taxon>
    </lineage>
</organism>
<feature type="non-terminal residue" evidence="9">
    <location>
        <position position="581"/>
    </location>
</feature>
<sequence>MKERFIRDLQSCSKQTSRPWSRYVWPHNPDQQYDNVHSSRPRPRASSSMATPSKQNTELLRLEAKLSERESNISHLLKPCKDRINCYEIRNALIKSENDNSSLRPEVNRSKKQLHGLAGLHAKVTELETEHDQITKSLSLLDNVHAKKTLADRASQVAELVTLVQQASVREDLLYVLETNDMQMHPRKADSIVSYMEKRAHPVVTIITSDNHTDSTKTDSLDAFTSFAEAKRYHYVFGVCYNHSPIKEVSSLSQGSLVLWKKFDEGCNDFHGEKLAQESITKFVITNSVSLFDELLPANFALYSELGLPLAYTFIEANNPKREQLVKSFEPVAKDHKGHVNFVWIDATKFGDYTKSLNLPGSDWPEFVIQDLSNQDKFPLEPKKDVNKHNVAEFIKLFRAGKVTKSVKSQPIPTKQDDGSHVNNHQDVFLEFCQYISSESTSTLQSTNFYFTFPLQTDHGVATANFSSLSETTWPVPSRIRRTRFDATENDIPSTAGIQVQGYPTLNWIEEFIDYDDERELDAMIAFVEKNSVNKVKAVKVELPEPVEGGEGGDQVVFDSEESEPVPEDEDKDAEHDELYF</sequence>
<name>A0A2S4WL81_9BASI</name>
<dbReference type="Proteomes" id="UP000238274">
    <property type="component" value="Unassembled WGS sequence"/>
</dbReference>
<dbReference type="SUPFAM" id="SSF52833">
    <property type="entry name" value="Thioredoxin-like"/>
    <property type="match status" value="2"/>
</dbReference>
<dbReference type="OrthoDB" id="427280at2759"/>
<dbReference type="GO" id="GO:0003756">
    <property type="term" value="F:protein disulfide isomerase activity"/>
    <property type="evidence" value="ECO:0007669"/>
    <property type="project" value="UniProtKB-EC"/>
</dbReference>
<dbReference type="CDD" id="cd02982">
    <property type="entry name" value="PDI_b'_family"/>
    <property type="match status" value="1"/>
</dbReference>
<evidence type="ECO:0000256" key="7">
    <source>
        <dbReference type="ARBA" id="ARBA00023284"/>
    </source>
</evidence>
<dbReference type="FunFam" id="3.40.30.10:FF:000139">
    <property type="entry name" value="Protein disulfide-isomerase"/>
    <property type="match status" value="1"/>
</dbReference>
<dbReference type="AlphaFoldDB" id="A0A2S4WL81"/>
<feature type="region of interest" description="Disordered" evidence="8">
    <location>
        <begin position="544"/>
        <end position="581"/>
    </location>
</feature>
<keyword evidence="10" id="KW-1185">Reference proteome</keyword>
<comment type="caution">
    <text evidence="9">The sequence shown here is derived from an EMBL/GenBank/DDBJ whole genome shotgun (WGS) entry which is preliminary data.</text>
</comment>
<reference evidence="10" key="3">
    <citation type="journal article" date="2018" name="Mol. Plant Microbe Interact.">
        <title>Genome sequence resources for the wheat stripe rust pathogen (Puccinia striiformis f. sp. tritici) and the barley stripe rust pathogen (Puccinia striiformis f. sp. hordei).</title>
        <authorList>
            <person name="Xia C."/>
            <person name="Wang M."/>
            <person name="Yin C."/>
            <person name="Cornejo O.E."/>
            <person name="Hulbert S.H."/>
            <person name="Chen X."/>
        </authorList>
    </citation>
    <scope>NUCLEOTIDE SEQUENCE [LARGE SCALE GENOMIC DNA]</scope>
    <source>
        <strain evidence="10">93TX-2</strain>
    </source>
</reference>
<evidence type="ECO:0000256" key="3">
    <source>
        <dbReference type="ARBA" id="ARBA00006347"/>
    </source>
</evidence>
<dbReference type="VEuPathDB" id="FungiDB:PSHT_01213"/>
<evidence type="ECO:0000256" key="1">
    <source>
        <dbReference type="ARBA" id="ARBA00001182"/>
    </source>
</evidence>
<protein>
    <recommendedName>
        <fullName evidence="4">protein disulfide-isomerase</fullName>
        <ecNumber evidence="4">5.3.4.1</ecNumber>
    </recommendedName>
</protein>
<keyword evidence="6" id="KW-0413">Isomerase</keyword>
<dbReference type="Pfam" id="PF13848">
    <property type="entry name" value="Thioredoxin_6"/>
    <property type="match status" value="1"/>
</dbReference>
<reference evidence="10" key="2">
    <citation type="journal article" date="2018" name="BMC Genomics">
        <title>Genomic insights into host adaptation between the wheat stripe rust pathogen (Puccinia striiformis f. sp. tritici) and the barley stripe rust pathogen (Puccinia striiformis f. sp. hordei).</title>
        <authorList>
            <person name="Xia C."/>
            <person name="Wang M."/>
            <person name="Yin C."/>
            <person name="Cornejo O.E."/>
            <person name="Hulbert S.H."/>
            <person name="Chen X."/>
        </authorList>
    </citation>
    <scope>NUCLEOTIDE SEQUENCE [LARGE SCALE GENOMIC DNA]</scope>
    <source>
        <strain evidence="10">93TX-2</strain>
    </source>
</reference>
<feature type="region of interest" description="Disordered" evidence="8">
    <location>
        <begin position="20"/>
        <end position="56"/>
    </location>
</feature>
<evidence type="ECO:0000256" key="2">
    <source>
        <dbReference type="ARBA" id="ARBA00004319"/>
    </source>
</evidence>
<comment type="subcellular location">
    <subcellularLocation>
        <location evidence="2">Endoplasmic reticulum lumen</location>
    </subcellularLocation>
</comment>
<proteinExistence type="inferred from homology"/>